<dbReference type="Pfam" id="PF01693">
    <property type="entry name" value="Cauli_VI"/>
    <property type="match status" value="1"/>
</dbReference>
<evidence type="ECO:0000259" key="2">
    <source>
        <dbReference type="Pfam" id="PF01693"/>
    </source>
</evidence>
<evidence type="ECO:0000313" key="3">
    <source>
        <dbReference type="EMBL" id="KNE88560.1"/>
    </source>
</evidence>
<proteinExistence type="predicted"/>
<sequence>MAIKQKHYAVRVGREGPKIYDNWKETERVTRNYPYAQHKSFTTLELAQKYLDEHDTRTKLNESQILKRVRNQHHQTTQEEEEEEIPSETIIKKKQK</sequence>
<gene>
    <name evidence="3" type="ORF">PSTG_18032</name>
</gene>
<evidence type="ECO:0000313" key="4">
    <source>
        <dbReference type="Proteomes" id="UP000054564"/>
    </source>
</evidence>
<dbReference type="STRING" id="1165861.A0A0L0UNM3"/>
<reference evidence="4" key="1">
    <citation type="submission" date="2014-03" db="EMBL/GenBank/DDBJ databases">
        <title>The Genome Sequence of Puccinia striiformis f. sp. tritici PST-78.</title>
        <authorList>
            <consortium name="The Broad Institute Genome Sequencing Platform"/>
            <person name="Cuomo C."/>
            <person name="Hulbert S."/>
            <person name="Chen X."/>
            <person name="Walker B."/>
            <person name="Young S.K."/>
            <person name="Zeng Q."/>
            <person name="Gargeya S."/>
            <person name="Fitzgerald M."/>
            <person name="Haas B."/>
            <person name="Abouelleil A."/>
            <person name="Alvarado L."/>
            <person name="Arachchi H.M."/>
            <person name="Berlin A.M."/>
            <person name="Chapman S.B."/>
            <person name="Goldberg J."/>
            <person name="Griggs A."/>
            <person name="Gujja S."/>
            <person name="Hansen M."/>
            <person name="Howarth C."/>
            <person name="Imamovic A."/>
            <person name="Larimer J."/>
            <person name="McCowan C."/>
            <person name="Montmayeur A."/>
            <person name="Murphy C."/>
            <person name="Neiman D."/>
            <person name="Pearson M."/>
            <person name="Priest M."/>
            <person name="Roberts A."/>
            <person name="Saif S."/>
            <person name="Shea T."/>
            <person name="Sisk P."/>
            <person name="Sykes S."/>
            <person name="Wortman J."/>
            <person name="Nusbaum C."/>
            <person name="Birren B."/>
        </authorList>
    </citation>
    <scope>NUCLEOTIDE SEQUENCE [LARGE SCALE GENOMIC DNA]</scope>
    <source>
        <strain evidence="4">race PST-78</strain>
    </source>
</reference>
<dbReference type="EMBL" id="AJIL01001480">
    <property type="protein sequence ID" value="KNE88560.1"/>
    <property type="molecule type" value="Genomic_DNA"/>
</dbReference>
<feature type="domain" description="Ribonuclease H1 N-terminal" evidence="2">
    <location>
        <begin position="6"/>
        <end position="50"/>
    </location>
</feature>
<keyword evidence="4" id="KW-1185">Reference proteome</keyword>
<dbReference type="SUPFAM" id="SSF55658">
    <property type="entry name" value="L9 N-domain-like"/>
    <property type="match status" value="1"/>
</dbReference>
<comment type="caution">
    <text evidence="3">The sequence shown here is derived from an EMBL/GenBank/DDBJ whole genome shotgun (WGS) entry which is preliminary data.</text>
</comment>
<accession>A0A0L0UNM3</accession>
<dbReference type="Gene3D" id="3.40.970.10">
    <property type="entry name" value="Ribonuclease H1, N-terminal domain"/>
    <property type="match status" value="1"/>
</dbReference>
<dbReference type="AlphaFoldDB" id="A0A0L0UNM3"/>
<name>A0A0L0UNM3_9BASI</name>
<feature type="non-terminal residue" evidence="3">
    <location>
        <position position="96"/>
    </location>
</feature>
<organism evidence="3 4">
    <name type="scientific">Puccinia striiformis f. sp. tritici PST-78</name>
    <dbReference type="NCBI Taxonomy" id="1165861"/>
    <lineage>
        <taxon>Eukaryota</taxon>
        <taxon>Fungi</taxon>
        <taxon>Dikarya</taxon>
        <taxon>Basidiomycota</taxon>
        <taxon>Pucciniomycotina</taxon>
        <taxon>Pucciniomycetes</taxon>
        <taxon>Pucciniales</taxon>
        <taxon>Pucciniaceae</taxon>
        <taxon>Puccinia</taxon>
    </lineage>
</organism>
<dbReference type="InterPro" id="IPR037056">
    <property type="entry name" value="RNase_H1_N_sf"/>
</dbReference>
<evidence type="ECO:0000256" key="1">
    <source>
        <dbReference type="SAM" id="MobiDB-lite"/>
    </source>
</evidence>
<dbReference type="InterPro" id="IPR009027">
    <property type="entry name" value="Ribosomal_bL9/RNase_H1_N"/>
</dbReference>
<dbReference type="Proteomes" id="UP000054564">
    <property type="component" value="Unassembled WGS sequence"/>
</dbReference>
<protein>
    <recommendedName>
        <fullName evidence="2">Ribonuclease H1 N-terminal domain-containing protein</fullName>
    </recommendedName>
</protein>
<dbReference type="InterPro" id="IPR011320">
    <property type="entry name" value="RNase_H1_N"/>
</dbReference>
<feature type="region of interest" description="Disordered" evidence="1">
    <location>
        <begin position="65"/>
        <end position="96"/>
    </location>
</feature>